<organism evidence="1 2">
    <name type="scientific">Candidatus Kaiserbacteria bacterium GW2011_GWB1_52_6</name>
    <dbReference type="NCBI Taxonomy" id="1618674"/>
    <lineage>
        <taxon>Bacteria</taxon>
        <taxon>Candidatus Kaiseribacteriota</taxon>
    </lineage>
</organism>
<evidence type="ECO:0000313" key="1">
    <source>
        <dbReference type="EMBL" id="KKW26155.1"/>
    </source>
</evidence>
<evidence type="ECO:0000313" key="2">
    <source>
        <dbReference type="Proteomes" id="UP000034185"/>
    </source>
</evidence>
<accession>A0A0G1X5S6</accession>
<gene>
    <name evidence="1" type="ORF">UY70_C0035G0012</name>
</gene>
<dbReference type="Proteomes" id="UP000034185">
    <property type="component" value="Unassembled WGS sequence"/>
</dbReference>
<comment type="caution">
    <text evidence="1">The sequence shown here is derived from an EMBL/GenBank/DDBJ whole genome shotgun (WGS) entry which is preliminary data.</text>
</comment>
<dbReference type="EMBL" id="LCRA01000035">
    <property type="protein sequence ID" value="KKW26155.1"/>
    <property type="molecule type" value="Genomic_DNA"/>
</dbReference>
<protein>
    <submittedName>
        <fullName evidence="1">Uncharacterized protein</fullName>
    </submittedName>
</protein>
<name>A0A0G1X5S6_9BACT</name>
<dbReference type="AlphaFoldDB" id="A0A0G1X5S6"/>
<proteinExistence type="predicted"/>
<sequence length="65" mass="7467">MHFFGSIDTIAQGSERDAAMKNGMLFEICDAIYGLFTPTVWEVIYVICVALLLSEYWKLLGWFLK</sequence>
<reference evidence="1 2" key="1">
    <citation type="journal article" date="2015" name="Nature">
        <title>rRNA introns, odd ribosomes, and small enigmatic genomes across a large radiation of phyla.</title>
        <authorList>
            <person name="Brown C.T."/>
            <person name="Hug L.A."/>
            <person name="Thomas B.C."/>
            <person name="Sharon I."/>
            <person name="Castelle C.J."/>
            <person name="Singh A."/>
            <person name="Wilkins M.J."/>
            <person name="Williams K.H."/>
            <person name="Banfield J.F."/>
        </authorList>
    </citation>
    <scope>NUCLEOTIDE SEQUENCE [LARGE SCALE GENOMIC DNA]</scope>
</reference>